<dbReference type="Proteomes" id="UP000054928">
    <property type="component" value="Unassembled WGS sequence"/>
</dbReference>
<evidence type="ECO:0000313" key="1">
    <source>
        <dbReference type="EMBL" id="CEG49171.1"/>
    </source>
</evidence>
<sequence>MPTPKFHRLNSISRRACECDGDFDVYLTVLRQIIHIWRQRKGRYVVSNMLRNYTGKHSFIN</sequence>
<proteinExistence type="predicted"/>
<evidence type="ECO:0000313" key="2">
    <source>
        <dbReference type="Proteomes" id="UP000054928"/>
    </source>
</evidence>
<keyword evidence="2" id="KW-1185">Reference proteome</keyword>
<dbReference type="AlphaFoldDB" id="A0A0N7L885"/>
<reference evidence="2" key="1">
    <citation type="submission" date="2014-09" db="EMBL/GenBank/DDBJ databases">
        <authorList>
            <person name="Sharma Rahul"/>
            <person name="Thines Marco"/>
        </authorList>
    </citation>
    <scope>NUCLEOTIDE SEQUENCE [LARGE SCALE GENOMIC DNA]</scope>
</reference>
<dbReference type="GeneID" id="36410235"/>
<organism evidence="1 2">
    <name type="scientific">Plasmopara halstedii</name>
    <name type="common">Downy mildew of sunflower</name>
    <dbReference type="NCBI Taxonomy" id="4781"/>
    <lineage>
        <taxon>Eukaryota</taxon>
        <taxon>Sar</taxon>
        <taxon>Stramenopiles</taxon>
        <taxon>Oomycota</taxon>
        <taxon>Peronosporomycetes</taxon>
        <taxon>Peronosporales</taxon>
        <taxon>Peronosporaceae</taxon>
        <taxon>Plasmopara</taxon>
    </lineage>
</organism>
<accession>A0A0N7L885</accession>
<dbReference type="EMBL" id="CCYD01003042">
    <property type="protein sequence ID" value="CEG49171.1"/>
    <property type="molecule type" value="Genomic_DNA"/>
</dbReference>
<name>A0A0N7L885_PLAHL</name>
<protein>
    <submittedName>
        <fullName evidence="1">Uncharacterized protein</fullName>
    </submittedName>
</protein>
<dbReference type="RefSeq" id="XP_024585540.1">
    <property type="nucleotide sequence ID" value="XM_024720330.2"/>
</dbReference>